<keyword evidence="7" id="KW-0449">Lipoprotein</keyword>
<keyword evidence="2 4" id="KW-0472">Membrane</keyword>
<evidence type="ECO:0000256" key="4">
    <source>
        <dbReference type="PROSITE-ProRule" id="PRU00473"/>
    </source>
</evidence>
<protein>
    <submittedName>
        <fullName evidence="7">Inner membrane lipoprotein YiaD</fullName>
    </submittedName>
</protein>
<dbReference type="GeneID" id="83881879"/>
<dbReference type="InterPro" id="IPR006665">
    <property type="entry name" value="OmpA-like"/>
</dbReference>
<dbReference type="SUPFAM" id="SSF103088">
    <property type="entry name" value="OmpA-like"/>
    <property type="match status" value="1"/>
</dbReference>
<dbReference type="Pfam" id="PF00691">
    <property type="entry name" value="OmpA"/>
    <property type="match status" value="1"/>
</dbReference>
<proteinExistence type="predicted"/>
<organism evidence="7 8">
    <name type="scientific">Shimia thalassica</name>
    <dbReference type="NCBI Taxonomy" id="1715693"/>
    <lineage>
        <taxon>Bacteria</taxon>
        <taxon>Pseudomonadati</taxon>
        <taxon>Pseudomonadota</taxon>
        <taxon>Alphaproteobacteria</taxon>
        <taxon>Rhodobacterales</taxon>
        <taxon>Roseobacteraceae</taxon>
    </lineage>
</organism>
<dbReference type="PROSITE" id="PS51123">
    <property type="entry name" value="OMPA_2"/>
    <property type="match status" value="1"/>
</dbReference>
<feature type="region of interest" description="Disordered" evidence="5">
    <location>
        <begin position="560"/>
        <end position="652"/>
    </location>
</feature>
<dbReference type="STRING" id="1715693.PH7735_02875"/>
<dbReference type="Gene3D" id="3.40.1520.20">
    <property type="match status" value="2"/>
</dbReference>
<dbReference type="Proteomes" id="UP000051870">
    <property type="component" value="Unassembled WGS sequence"/>
</dbReference>
<feature type="compositionally biased region" description="Polar residues" evidence="5">
    <location>
        <begin position="631"/>
        <end position="646"/>
    </location>
</feature>
<evidence type="ECO:0000256" key="2">
    <source>
        <dbReference type="ARBA" id="ARBA00023136"/>
    </source>
</evidence>
<dbReference type="EMBL" id="CYTW01000003">
    <property type="protein sequence ID" value="CUK05218.1"/>
    <property type="molecule type" value="Genomic_DNA"/>
</dbReference>
<dbReference type="Gene3D" id="3.30.1330.60">
    <property type="entry name" value="OmpA-like domain"/>
    <property type="match status" value="1"/>
</dbReference>
<name>A0A0N7M9Y8_9RHOB</name>
<feature type="domain" description="OmpA-like" evidence="6">
    <location>
        <begin position="446"/>
        <end position="563"/>
    </location>
</feature>
<evidence type="ECO:0000259" key="6">
    <source>
        <dbReference type="PROSITE" id="PS51123"/>
    </source>
</evidence>
<dbReference type="CDD" id="cd07185">
    <property type="entry name" value="OmpA_C-like"/>
    <property type="match status" value="1"/>
</dbReference>
<dbReference type="AlphaFoldDB" id="A0A0N7M9Y8"/>
<gene>
    <name evidence="7" type="primary">yiaD_3</name>
    <name evidence="7" type="ORF">PH7735_02875</name>
</gene>
<evidence type="ECO:0000313" key="7">
    <source>
        <dbReference type="EMBL" id="CUK05218.1"/>
    </source>
</evidence>
<dbReference type="GO" id="GO:0009279">
    <property type="term" value="C:cell outer membrane"/>
    <property type="evidence" value="ECO:0007669"/>
    <property type="project" value="UniProtKB-SubCell"/>
</dbReference>
<dbReference type="PANTHER" id="PTHR30329:SF21">
    <property type="entry name" value="LIPOPROTEIN YIAD-RELATED"/>
    <property type="match status" value="1"/>
</dbReference>
<dbReference type="PANTHER" id="PTHR30329">
    <property type="entry name" value="STATOR ELEMENT OF FLAGELLAR MOTOR COMPLEX"/>
    <property type="match status" value="1"/>
</dbReference>
<keyword evidence="3" id="KW-0998">Cell outer membrane</keyword>
<accession>A0A0N7M9Y8</accession>
<dbReference type="PRINTS" id="PR01021">
    <property type="entry name" value="OMPADOMAIN"/>
</dbReference>
<feature type="compositionally biased region" description="Low complexity" evidence="5">
    <location>
        <begin position="571"/>
        <end position="603"/>
    </location>
</feature>
<reference evidence="8" key="1">
    <citation type="submission" date="2015-09" db="EMBL/GenBank/DDBJ databases">
        <authorList>
            <person name="Rodrigo-Torres Lidia"/>
            <person name="Arahal R.David."/>
        </authorList>
    </citation>
    <scope>NUCLEOTIDE SEQUENCE [LARGE SCALE GENOMIC DNA]</scope>
    <source>
        <strain evidence="8">CECT 7735</strain>
    </source>
</reference>
<evidence type="ECO:0000256" key="3">
    <source>
        <dbReference type="ARBA" id="ARBA00023237"/>
    </source>
</evidence>
<keyword evidence="8" id="KW-1185">Reference proteome</keyword>
<dbReference type="RefSeq" id="WP_233488320.1">
    <property type="nucleotide sequence ID" value="NZ_CYTW01000003.1"/>
</dbReference>
<evidence type="ECO:0000256" key="5">
    <source>
        <dbReference type="SAM" id="MobiDB-lite"/>
    </source>
</evidence>
<dbReference type="InterPro" id="IPR036737">
    <property type="entry name" value="OmpA-like_sf"/>
</dbReference>
<comment type="subcellular location">
    <subcellularLocation>
        <location evidence="1">Cell outer membrane</location>
    </subcellularLocation>
</comment>
<evidence type="ECO:0000313" key="8">
    <source>
        <dbReference type="Proteomes" id="UP000051870"/>
    </source>
</evidence>
<evidence type="ECO:0000256" key="1">
    <source>
        <dbReference type="ARBA" id="ARBA00004442"/>
    </source>
</evidence>
<dbReference type="InterPro" id="IPR006664">
    <property type="entry name" value="OMP_bac"/>
</dbReference>
<sequence length="652" mass="69380">MHNLHQQGMTWSKVHTEGLRVFITGVAPTEADRFKAISAAGQIVDTARVIDNMQVEASIDIGPPRFSVEILRNDAGIQLIGLIPENANRTRIRDQLAGLSGTPKVTDFLEAADYSSPEGWNAAVGFALSALELLPRAKISVEAGRVAVTATSDSAAQRQELENDLRRRAPASIDIVLNISAPRPVITPFTLRFLIDDEGTRFDACSAESEESRQRILKAAADAGLEGPATCTIGLGVPTPTWSQAAEIAIGGLKTLGGGSVTFSDADVTLVARTGTEQGLFDRVVGEMETSLPDVFALHSTLPVIVEADDTTPEFTATLSPEGLLQLRGRLQNEIARNTAESYAHARFGSGTVHMAARLDETLPMTWSVRVMAGLDALSHLHNGVLRVTPDSVAVSGTTGEPDANADIARALAEKLSQTDHFSIDVKYVEALDPVAQLPTPDECESMIKTILQSDKIVFEPGSGTLDASAAPVIDKIATVLKDCSQIRLEIQGHTDSQGREEMNQALSQTRAQSVLNALAERRLLTSTFTAKGYGESQPIDDNDTEEGREANRRIEFVLIRPKPVEEEPTTLEAQEAAAAAAAAAENAATPETQEASPETEASPEPPAETGDTTSADPQVDARSGAADPQNEASSTQSAGETQQETPQDDAN</sequence>
<dbReference type="InterPro" id="IPR050330">
    <property type="entry name" value="Bact_OuterMem_StrucFunc"/>
</dbReference>